<dbReference type="SUPFAM" id="SSF81296">
    <property type="entry name" value="E set domains"/>
    <property type="match status" value="1"/>
</dbReference>
<keyword evidence="9 19" id="KW-0472">Membrane</keyword>
<keyword evidence="10 17" id="KW-0407">Ion channel</keyword>
<dbReference type="FunFam" id="1.10.287.70:FF:000019">
    <property type="entry name" value="G protein-activated inward rectifier potassium channel 1"/>
    <property type="match status" value="1"/>
</dbReference>
<dbReference type="GO" id="GO:0034702">
    <property type="term" value="C:monoatomic ion channel complex"/>
    <property type="evidence" value="ECO:0007669"/>
    <property type="project" value="UniProtKB-KW"/>
</dbReference>
<keyword evidence="5 17" id="KW-0851">Voltage-gated channel</keyword>
<dbReference type="Ensembl" id="ENSXETT00000122893">
    <property type="protein sequence ID" value="ENSXETP00000110472"/>
    <property type="gene ID" value="ENSXETG00000044733"/>
</dbReference>
<keyword evidence="8 17" id="KW-0406">Ion transport</keyword>
<sequence>MTRTEYQRGMHSPPLVQSAVSISMSGVALQGEGSKADKGGGPEANGRCQPVAPPMKPKQVLAYLPRPPTDTRRYCSFPQKPEHVVVPTYKESKVPTHPTPTPVHPVLPLPDIMPRSAYKRHMSTNDIGYPYPARPRPSVCISSDLPKYRRSSLRDGGVGSARWYPRHAISFPDISRGPRYVNTPSRGFLSSSTAGSDRQPKQRCKFMEAELRQGKTSTRRERQRYVTKDGKCQVNLGHIEEKARFLSDIFTTIVDLKYRWFLFVFMMCYIVTWLLFATIYYLDALWRQDIINMNNTEWAPCFQNVDSFTSALLFSVETQRTIGYGSRMVTATCQEGVYIVMAQSIVGSMIDALMVGCMFVKISRPKKRAQTLIFSQNCVVCPRDERLCFMFRIGDLRDSHMVDAKIRAKLIKSRQTYEGEFLPLEQSEINLGYETGEDRLFLVEPQVICHVIDENSPFWEMGPQELLREQFEIIVILEGIVEATGMTCQAKSSYLETEIIWGHRFEPCMMLEKGAFRVDYKRFHKTFEVQLPRCSAKEMEETRELEGSEFSYFWENGDFLTGRRYTETDMGEDEREGRGEAFSEISGRLIGNIAEERSSDFNGSECNL</sequence>
<feature type="domain" description="Inward rectifier potassium channel C-terminal" evidence="21">
    <location>
        <begin position="372"/>
        <end position="543"/>
    </location>
</feature>
<keyword evidence="2 17" id="KW-0813">Transport</keyword>
<keyword evidence="3 17" id="KW-0633">Potassium transport</keyword>
<evidence type="ECO:0000256" key="10">
    <source>
        <dbReference type="ARBA" id="ARBA00023303"/>
    </source>
</evidence>
<organism evidence="22">
    <name type="scientific">Xenopus tropicalis</name>
    <name type="common">Western clawed frog</name>
    <name type="synonym">Silurana tropicalis</name>
    <dbReference type="NCBI Taxonomy" id="8364"/>
    <lineage>
        <taxon>Eukaryota</taxon>
        <taxon>Metazoa</taxon>
        <taxon>Chordata</taxon>
        <taxon>Craniata</taxon>
        <taxon>Vertebrata</taxon>
        <taxon>Euteleostomi</taxon>
        <taxon>Amphibia</taxon>
        <taxon>Batrachia</taxon>
        <taxon>Anura</taxon>
        <taxon>Pipoidea</taxon>
        <taxon>Pipidae</taxon>
        <taxon>Xenopodinae</taxon>
        <taxon>Xenopus</taxon>
        <taxon>Silurana</taxon>
    </lineage>
</organism>
<evidence type="ECO:0000256" key="1">
    <source>
        <dbReference type="ARBA" id="ARBA00004141"/>
    </source>
</evidence>
<dbReference type="InterPro" id="IPR014756">
    <property type="entry name" value="Ig_E-set"/>
</dbReference>
<protein>
    <recommendedName>
        <fullName evidence="14">G protein-activated inward rectifier potassium channel 3</fullName>
    </recommendedName>
    <alternativeName>
        <fullName evidence="16">Inward rectifier K(+) channel Kir3.3</fullName>
    </alternativeName>
    <alternativeName>
        <fullName evidence="15">Potassium channel, inwardly rectifying subfamily J member 9</fullName>
    </alternativeName>
</protein>
<dbReference type="GO" id="GO:0005242">
    <property type="term" value="F:inward rectifier potassium channel activity"/>
    <property type="evidence" value="ECO:0007669"/>
    <property type="project" value="InterPro"/>
</dbReference>
<evidence type="ECO:0000256" key="19">
    <source>
        <dbReference type="SAM" id="Phobius"/>
    </source>
</evidence>
<evidence type="ECO:0000259" key="20">
    <source>
        <dbReference type="Pfam" id="PF01007"/>
    </source>
</evidence>
<evidence type="ECO:0000256" key="5">
    <source>
        <dbReference type="ARBA" id="ARBA00022882"/>
    </source>
</evidence>
<dbReference type="SUPFAM" id="SSF81324">
    <property type="entry name" value="Voltage-gated potassium channels"/>
    <property type="match status" value="1"/>
</dbReference>
<comment type="subunit">
    <text evidence="13">Associates with KCNJ3/GIRK1 to form a G-protein-activated heteromultimer pore-forming unit. Interacts (via PDZ-binding motif) with SNX27 (via PDZ domain); the interaction is required when endocytosed to prevent degradation in lysosomes and promote recycling to the plasma membrane.</text>
</comment>
<reference evidence="22" key="1">
    <citation type="journal article" date="2010" name="Science">
        <title>The genome of the Western clawed frog Xenopus tropicalis.</title>
        <authorList>
            <person name="Hellsten U."/>
            <person name="Harland R.M."/>
            <person name="Gilchrist M.J."/>
            <person name="Hendrix D."/>
            <person name="Jurka J."/>
            <person name="Kapitonov V."/>
            <person name="Ovcharenko I."/>
            <person name="Putnam N.H."/>
            <person name="Shu S."/>
            <person name="Taher L."/>
            <person name="Blitz I.L."/>
            <person name="Blumberg B."/>
            <person name="Dichmann D.S."/>
            <person name="Dubchak I."/>
            <person name="Amaya E."/>
            <person name="Detter J.C."/>
            <person name="Fletcher R."/>
            <person name="Gerhard D.S."/>
            <person name="Goodstein D."/>
            <person name="Graves T."/>
            <person name="Grigoriev I.V."/>
            <person name="Grimwood J."/>
            <person name="Kawashima T."/>
            <person name="Lindquist E."/>
            <person name="Lucas S.M."/>
            <person name="Mead P.E."/>
            <person name="Mitros T."/>
            <person name="Ogino H."/>
            <person name="Ohta Y."/>
            <person name="Poliakov A.V."/>
            <person name="Pollet N."/>
            <person name="Robert J."/>
            <person name="Salamov A."/>
            <person name="Sater A.K."/>
            <person name="Schmutz J."/>
            <person name="Terry A."/>
            <person name="Vize P.D."/>
            <person name="Warren W.C."/>
            <person name="Wells D."/>
            <person name="Wills A."/>
            <person name="Wilson R.K."/>
            <person name="Zimmerman L.B."/>
            <person name="Zorn A.M."/>
            <person name="Grainger R."/>
            <person name="Grammer T."/>
            <person name="Khokha M.K."/>
            <person name="Richardson P.M."/>
            <person name="Rokhsar D.S."/>
        </authorList>
    </citation>
    <scope>NUCLEOTIDE SEQUENCE [LARGE SCALE GENOMIC DNA]</scope>
    <source>
        <strain evidence="22">Nigerian</strain>
    </source>
</reference>
<dbReference type="Gene3D" id="1.10.287.70">
    <property type="match status" value="1"/>
</dbReference>
<evidence type="ECO:0000259" key="21">
    <source>
        <dbReference type="Pfam" id="PF17655"/>
    </source>
</evidence>
<dbReference type="InParanoid" id="A0A803JR49"/>
<evidence type="ECO:0000256" key="14">
    <source>
        <dbReference type="ARBA" id="ARBA00072191"/>
    </source>
</evidence>
<keyword evidence="6 17" id="KW-0630">Potassium</keyword>
<evidence type="ECO:0000256" key="13">
    <source>
        <dbReference type="ARBA" id="ARBA00062687"/>
    </source>
</evidence>
<dbReference type="AlphaFoldDB" id="A0A803JR49"/>
<dbReference type="InterPro" id="IPR016449">
    <property type="entry name" value="K_chnl_inward-rec_Kir"/>
</dbReference>
<keyword evidence="4 17" id="KW-0812">Transmembrane</keyword>
<dbReference type="Pfam" id="PF17655">
    <property type="entry name" value="IRK_C"/>
    <property type="match status" value="1"/>
</dbReference>
<accession>A0A803JR49</accession>
<evidence type="ECO:0000256" key="7">
    <source>
        <dbReference type="ARBA" id="ARBA00022989"/>
    </source>
</evidence>
<dbReference type="Gene3D" id="2.60.40.1400">
    <property type="entry name" value="G protein-activated inward rectifier potassium channel 1"/>
    <property type="match status" value="1"/>
</dbReference>
<feature type="domain" description="Potassium channel inwardly rectifying transmembrane" evidence="20">
    <location>
        <begin position="226"/>
        <end position="365"/>
    </location>
</feature>
<dbReference type="PANTHER" id="PTHR11767">
    <property type="entry name" value="INWARD RECTIFIER POTASSIUM CHANNEL"/>
    <property type="match status" value="1"/>
</dbReference>
<dbReference type="PANTHER" id="PTHR11767:SF100">
    <property type="entry name" value="G PROTEIN-ACTIVATED INWARD RECTIFIER POTASSIUM CHANNEL 4-LIKE"/>
    <property type="match status" value="1"/>
</dbReference>
<evidence type="ECO:0000256" key="8">
    <source>
        <dbReference type="ARBA" id="ARBA00023065"/>
    </source>
</evidence>
<comment type="catalytic activity">
    <reaction evidence="11">
        <text>K(+)(in) = K(+)(out)</text>
        <dbReference type="Rhea" id="RHEA:29463"/>
        <dbReference type="ChEBI" id="CHEBI:29103"/>
    </reaction>
</comment>
<evidence type="ECO:0000256" key="16">
    <source>
        <dbReference type="ARBA" id="ARBA00081071"/>
    </source>
</evidence>
<dbReference type="InterPro" id="IPR013518">
    <property type="entry name" value="K_chnl_inward-rec_Kir_cyto"/>
</dbReference>
<proteinExistence type="inferred from homology"/>
<dbReference type="InterPro" id="IPR041647">
    <property type="entry name" value="IRK_C"/>
</dbReference>
<evidence type="ECO:0000313" key="22">
    <source>
        <dbReference type="Ensembl" id="ENSXETP00000110472"/>
    </source>
</evidence>
<dbReference type="InterPro" id="IPR040445">
    <property type="entry name" value="Kir_TM"/>
</dbReference>
<evidence type="ECO:0000256" key="11">
    <source>
        <dbReference type="ARBA" id="ARBA00034430"/>
    </source>
</evidence>
<feature type="transmembrane region" description="Helical" evidence="19">
    <location>
        <begin position="260"/>
        <end position="282"/>
    </location>
</feature>
<name>A0A803JR49_XENTR</name>
<evidence type="ECO:0000256" key="17">
    <source>
        <dbReference type="RuleBase" id="RU003822"/>
    </source>
</evidence>
<evidence type="ECO:0000256" key="4">
    <source>
        <dbReference type="ARBA" id="ARBA00022692"/>
    </source>
</evidence>
<evidence type="ECO:0000256" key="15">
    <source>
        <dbReference type="ARBA" id="ARBA00076077"/>
    </source>
</evidence>
<dbReference type="Pfam" id="PF01007">
    <property type="entry name" value="IRK"/>
    <property type="match status" value="1"/>
</dbReference>
<evidence type="ECO:0000256" key="12">
    <source>
        <dbReference type="ARBA" id="ARBA00061604"/>
    </source>
</evidence>
<dbReference type="GeneTree" id="ENSGT01080000257365"/>
<evidence type="ECO:0000256" key="3">
    <source>
        <dbReference type="ARBA" id="ARBA00022538"/>
    </source>
</evidence>
<keyword evidence="7 19" id="KW-1133">Transmembrane helix</keyword>
<dbReference type="PRINTS" id="PR01320">
    <property type="entry name" value="KIRCHANNEL"/>
</dbReference>
<feature type="transmembrane region" description="Helical" evidence="19">
    <location>
        <begin position="337"/>
        <end position="360"/>
    </location>
</feature>
<feature type="region of interest" description="Disordered" evidence="18">
    <location>
        <begin position="28"/>
        <end position="54"/>
    </location>
</feature>
<evidence type="ECO:0000256" key="6">
    <source>
        <dbReference type="ARBA" id="ARBA00022958"/>
    </source>
</evidence>
<comment type="subcellular location">
    <subcellularLocation>
        <location evidence="1 17">Membrane</location>
        <topology evidence="1 17">Multi-pass membrane protein</topology>
    </subcellularLocation>
</comment>
<evidence type="ECO:0000256" key="18">
    <source>
        <dbReference type="SAM" id="MobiDB-lite"/>
    </source>
</evidence>
<reference evidence="22" key="2">
    <citation type="submission" date="2021-03" db="UniProtKB">
        <authorList>
            <consortium name="Ensembl"/>
        </authorList>
    </citation>
    <scope>IDENTIFICATION</scope>
</reference>
<evidence type="ECO:0000256" key="9">
    <source>
        <dbReference type="ARBA" id="ARBA00023136"/>
    </source>
</evidence>
<dbReference type="FunFam" id="2.60.40.1400:FF:000001">
    <property type="entry name" value="G protein-activated inward rectifier potassium channel 2"/>
    <property type="match status" value="1"/>
</dbReference>
<evidence type="ECO:0000256" key="2">
    <source>
        <dbReference type="ARBA" id="ARBA00022448"/>
    </source>
</evidence>
<comment type="similarity">
    <text evidence="12">Belongs to the inward rectifier-type potassium channel (TC 1.A.2.1) family. KCNJ9 subfamily.</text>
</comment>